<dbReference type="InterPro" id="IPR000719">
    <property type="entry name" value="Prot_kinase_dom"/>
</dbReference>
<dbReference type="InterPro" id="IPR013986">
    <property type="entry name" value="DExx_box_DNA_helicase_dom_sf"/>
</dbReference>
<comment type="caution">
    <text evidence="15">The sequence shown here is derived from an EMBL/GenBank/DDBJ whole genome shotgun (WGS) entry which is preliminary data.</text>
</comment>
<sequence length="859" mass="97356">MPFARLGRYEVKGWLGGGRFGDVYLALDPLTQREVAVKVVRFQGDATPYLEEVRNLARLDHPAIVRFYTVDLLEGRLLIITEVVKGESLREVLNRGRMSRERALEVAGQLLDALNHAHERGVVHRDIKPENVMITPEGKVNVLDFGLSRLAQGDLSMSMGGTPAYMAPENWKGIFTPASDQWSAAVVILEMLTGLNPFAGDTLEEVRNKTQQGVKEGRLTSLLPQDLVQPLLRALAPEPEERFPSCKTFLEELVKGEGEKVALVVRPLEKPEGLPPLTREQRQAVEDLSPRILVTGGPGTGKTTVLLARALHLLKKGEAPESIALLTFSFRSWKEMEARLEQTLGEKYRGIWLGNFHQIAFRVVSRFGHLLDLPREFSLALPAQQERIAQEAAVRAGGEKASREILKAFSQARIWGTPWEEVASKATGRWREMLESFEYHYLQLIRDRGVLGYEDVLYYALRLLEMEEVATFYRERLNHILVDDVQDLDRCQIALVEALSQGGNLFLVGDDDQAIYQWRGAHPSYIRGLKNRGFTHHRLNQTFRLPPEFREMAISLISRNRERMPKLYWTSREEGRARPIVQPLKTPKDEAEYVADMVEILRIKEGYSYSDFAILYRVKTRGRLIEQVLKKRKLPFTQEGGRTFLDREEVRVLLDLLAFLARGKSATIQKRLLKGASPLLGGRDRAVQELERTLGALEPQMKPSQALELGMETLNRLMSRAESSLLVTRMEAMETLLKKAKEFEESARSPTVANFLKYIRFLRDAGLAGGEEGIRLLSVHGAKGLEFPVVFVVGMVEGEFPLARALGVPQEMEEERRLCYTAVTRATEVLFITYYRYSSSQARFQETPSIFIKEMLGVG</sequence>
<dbReference type="PANTHER" id="PTHR11070">
    <property type="entry name" value="UVRD / RECB / PCRA DNA HELICASE FAMILY MEMBER"/>
    <property type="match status" value="1"/>
</dbReference>
<dbReference type="InterPro" id="IPR000212">
    <property type="entry name" value="DNA_helicase_UvrD/REP"/>
</dbReference>
<keyword evidence="4 10" id="KW-0347">Helicase</keyword>
<organism evidence="15">
    <name type="scientific">Thermosulfidibacter takaii</name>
    <dbReference type="NCBI Taxonomy" id="412593"/>
    <lineage>
        <taxon>Bacteria</taxon>
        <taxon>Pseudomonadati</taxon>
        <taxon>Thermosulfidibacterota</taxon>
        <taxon>Thermosulfidibacteria</taxon>
        <taxon>Thermosulfidibacterales</taxon>
        <taxon>Thermosulfidibacteraceae</taxon>
    </lineage>
</organism>
<dbReference type="GO" id="GO:0043138">
    <property type="term" value="F:3'-5' DNA helicase activity"/>
    <property type="evidence" value="ECO:0007669"/>
    <property type="project" value="UniProtKB-EC"/>
</dbReference>
<feature type="binding site" evidence="10">
    <location>
        <begin position="296"/>
        <end position="303"/>
    </location>
    <ligand>
        <name>ATP</name>
        <dbReference type="ChEBI" id="CHEBI:30616"/>
    </ligand>
</feature>
<evidence type="ECO:0000256" key="9">
    <source>
        <dbReference type="ARBA" id="ARBA00048988"/>
    </source>
</evidence>
<evidence type="ECO:0000313" key="15">
    <source>
        <dbReference type="EMBL" id="HDD53462.1"/>
    </source>
</evidence>
<dbReference type="PROSITE" id="PS51217">
    <property type="entry name" value="UVRD_HELICASE_CTER"/>
    <property type="match status" value="1"/>
</dbReference>
<keyword evidence="2 10" id="KW-0547">Nucleotide-binding</keyword>
<comment type="catalytic activity">
    <reaction evidence="7">
        <text>Couples ATP hydrolysis with the unwinding of duplex DNA by translocating in the 3'-5' direction.</text>
        <dbReference type="EC" id="5.6.2.4"/>
    </reaction>
</comment>
<dbReference type="PROSITE" id="PS00107">
    <property type="entry name" value="PROTEIN_KINASE_ATP"/>
    <property type="match status" value="1"/>
</dbReference>
<dbReference type="EMBL" id="DQWS01000195">
    <property type="protein sequence ID" value="HDD53462.1"/>
    <property type="molecule type" value="Genomic_DNA"/>
</dbReference>
<evidence type="ECO:0000256" key="4">
    <source>
        <dbReference type="ARBA" id="ARBA00022806"/>
    </source>
</evidence>
<dbReference type="PROSITE" id="PS00108">
    <property type="entry name" value="PROTEIN_KINASE_ST"/>
    <property type="match status" value="1"/>
</dbReference>
<feature type="binding site" evidence="11">
    <location>
        <position position="38"/>
    </location>
    <ligand>
        <name>ATP</name>
        <dbReference type="ChEBI" id="CHEBI:30616"/>
    </ligand>
</feature>
<evidence type="ECO:0000256" key="1">
    <source>
        <dbReference type="ARBA" id="ARBA00009922"/>
    </source>
</evidence>
<reference evidence="15" key="1">
    <citation type="journal article" date="2020" name="mSystems">
        <title>Genome- and Community-Level Interaction Insights into Carbon Utilization and Element Cycling Functions of Hydrothermarchaeota in Hydrothermal Sediment.</title>
        <authorList>
            <person name="Zhou Z."/>
            <person name="Liu Y."/>
            <person name="Xu W."/>
            <person name="Pan J."/>
            <person name="Luo Z.H."/>
            <person name="Li M."/>
        </authorList>
    </citation>
    <scope>NUCLEOTIDE SEQUENCE [LARGE SCALE GENOMIC DNA]</scope>
    <source>
        <strain evidence="15">HyVt-115</strain>
    </source>
</reference>
<dbReference type="SMART" id="SM00220">
    <property type="entry name" value="S_TKc"/>
    <property type="match status" value="1"/>
</dbReference>
<dbReference type="Gene3D" id="1.10.486.10">
    <property type="entry name" value="PCRA, domain 4"/>
    <property type="match status" value="1"/>
</dbReference>
<dbReference type="GO" id="GO:0004672">
    <property type="term" value="F:protein kinase activity"/>
    <property type="evidence" value="ECO:0007669"/>
    <property type="project" value="InterPro"/>
</dbReference>
<dbReference type="PROSITE" id="PS50011">
    <property type="entry name" value="PROTEIN_KINASE_DOM"/>
    <property type="match status" value="1"/>
</dbReference>
<evidence type="ECO:0000256" key="3">
    <source>
        <dbReference type="ARBA" id="ARBA00022801"/>
    </source>
</evidence>
<dbReference type="Gene3D" id="3.40.50.300">
    <property type="entry name" value="P-loop containing nucleotide triphosphate hydrolases"/>
    <property type="match status" value="3"/>
</dbReference>
<evidence type="ECO:0000259" key="13">
    <source>
        <dbReference type="PROSITE" id="PS51198"/>
    </source>
</evidence>
<dbReference type="GO" id="GO:0003677">
    <property type="term" value="F:DNA binding"/>
    <property type="evidence" value="ECO:0007669"/>
    <property type="project" value="UniProtKB-KW"/>
</dbReference>
<feature type="domain" description="UvrD-like helicase C-terminal" evidence="14">
    <location>
        <begin position="547"/>
        <end position="784"/>
    </location>
</feature>
<dbReference type="SUPFAM" id="SSF56112">
    <property type="entry name" value="Protein kinase-like (PK-like)"/>
    <property type="match status" value="1"/>
</dbReference>
<evidence type="ECO:0000256" key="2">
    <source>
        <dbReference type="ARBA" id="ARBA00022741"/>
    </source>
</evidence>
<evidence type="ECO:0000256" key="10">
    <source>
        <dbReference type="PROSITE-ProRule" id="PRU00560"/>
    </source>
</evidence>
<evidence type="ECO:0000256" key="6">
    <source>
        <dbReference type="ARBA" id="ARBA00023235"/>
    </source>
</evidence>
<dbReference type="Proteomes" id="UP000885690">
    <property type="component" value="Unassembled WGS sequence"/>
</dbReference>
<dbReference type="InterPro" id="IPR017441">
    <property type="entry name" value="Protein_kinase_ATP_BS"/>
</dbReference>
<dbReference type="PROSITE" id="PS51198">
    <property type="entry name" value="UVRD_HELICASE_ATP_BIND"/>
    <property type="match status" value="1"/>
</dbReference>
<feature type="domain" description="UvrD-like helicase ATP-binding" evidence="13">
    <location>
        <begin position="275"/>
        <end position="546"/>
    </location>
</feature>
<accession>A0A7C0U6T9</accession>
<keyword evidence="5 10" id="KW-0067">ATP-binding</keyword>
<dbReference type="Gene3D" id="1.10.10.160">
    <property type="match status" value="1"/>
</dbReference>
<dbReference type="Pfam" id="PF13361">
    <property type="entry name" value="UvrD_C"/>
    <property type="match status" value="2"/>
</dbReference>
<dbReference type="SUPFAM" id="SSF52540">
    <property type="entry name" value="P-loop containing nucleoside triphosphate hydrolases"/>
    <property type="match status" value="1"/>
</dbReference>
<comment type="similarity">
    <text evidence="1">Belongs to the helicase family. UvrD subfamily.</text>
</comment>
<dbReference type="InterPro" id="IPR014017">
    <property type="entry name" value="DNA_helicase_UvrD-like_C"/>
</dbReference>
<comment type="catalytic activity">
    <reaction evidence="9">
        <text>ATP + H2O = ADP + phosphate + H(+)</text>
        <dbReference type="Rhea" id="RHEA:13065"/>
        <dbReference type="ChEBI" id="CHEBI:15377"/>
        <dbReference type="ChEBI" id="CHEBI:15378"/>
        <dbReference type="ChEBI" id="CHEBI:30616"/>
        <dbReference type="ChEBI" id="CHEBI:43474"/>
        <dbReference type="ChEBI" id="CHEBI:456216"/>
        <dbReference type="EC" id="5.6.2.4"/>
    </reaction>
</comment>
<evidence type="ECO:0000256" key="5">
    <source>
        <dbReference type="ARBA" id="ARBA00022840"/>
    </source>
</evidence>
<dbReference type="CDD" id="cd14014">
    <property type="entry name" value="STKc_PknB_like"/>
    <property type="match status" value="1"/>
</dbReference>
<dbReference type="Pfam" id="PF00069">
    <property type="entry name" value="Pkinase"/>
    <property type="match status" value="1"/>
</dbReference>
<evidence type="ECO:0000256" key="11">
    <source>
        <dbReference type="PROSITE-ProRule" id="PRU10141"/>
    </source>
</evidence>
<dbReference type="InterPro" id="IPR014016">
    <property type="entry name" value="UvrD-like_ATP-bd"/>
</dbReference>
<dbReference type="InterPro" id="IPR027417">
    <property type="entry name" value="P-loop_NTPase"/>
</dbReference>
<dbReference type="PANTHER" id="PTHR11070:SF59">
    <property type="entry name" value="DNA 3'-5' HELICASE"/>
    <property type="match status" value="1"/>
</dbReference>
<keyword evidence="6" id="KW-0413">Isomerase</keyword>
<evidence type="ECO:0000256" key="7">
    <source>
        <dbReference type="ARBA" id="ARBA00034617"/>
    </source>
</evidence>
<evidence type="ECO:0000256" key="8">
    <source>
        <dbReference type="ARBA" id="ARBA00034808"/>
    </source>
</evidence>
<dbReference type="Pfam" id="PF00580">
    <property type="entry name" value="UvrD-helicase"/>
    <property type="match status" value="1"/>
</dbReference>
<dbReference type="GO" id="GO:0016787">
    <property type="term" value="F:hydrolase activity"/>
    <property type="evidence" value="ECO:0007669"/>
    <property type="project" value="UniProtKB-UniRule"/>
</dbReference>
<gene>
    <name evidence="15" type="ORF">ENF32_05280</name>
</gene>
<dbReference type="GO" id="GO:0000725">
    <property type="term" value="P:recombinational repair"/>
    <property type="evidence" value="ECO:0007669"/>
    <property type="project" value="TreeGrafter"/>
</dbReference>
<feature type="domain" description="Protein kinase" evidence="12">
    <location>
        <begin position="9"/>
        <end position="254"/>
    </location>
</feature>
<dbReference type="InterPro" id="IPR008271">
    <property type="entry name" value="Ser/Thr_kinase_AS"/>
</dbReference>
<evidence type="ECO:0000259" key="12">
    <source>
        <dbReference type="PROSITE" id="PS50011"/>
    </source>
</evidence>
<dbReference type="InterPro" id="IPR011009">
    <property type="entry name" value="Kinase-like_dom_sf"/>
</dbReference>
<dbReference type="EC" id="5.6.2.4" evidence="8"/>
<proteinExistence type="inferred from homology"/>
<keyword evidence="3 10" id="KW-0378">Hydrolase</keyword>
<protein>
    <recommendedName>
        <fullName evidence="8">DNA 3'-5' helicase</fullName>
        <ecNumber evidence="8">5.6.2.4</ecNumber>
    </recommendedName>
</protein>
<evidence type="ECO:0000259" key="14">
    <source>
        <dbReference type="PROSITE" id="PS51217"/>
    </source>
</evidence>
<dbReference type="GO" id="GO:0005524">
    <property type="term" value="F:ATP binding"/>
    <property type="evidence" value="ECO:0007669"/>
    <property type="project" value="UniProtKB-UniRule"/>
</dbReference>
<dbReference type="Gene3D" id="1.10.510.10">
    <property type="entry name" value="Transferase(Phosphotransferase) domain 1"/>
    <property type="match status" value="1"/>
</dbReference>
<dbReference type="AlphaFoldDB" id="A0A7C0U6T9"/>
<name>A0A7C0U6T9_9BACT</name>